<sequence>MSSSAPVVTVDPLRTHYVELALLPDPEFPIPQLMNALYAKLHRAMCDVRANNPAGLGIGLSFPGHQEGVRCSLGSVVRLHGSDTALDELMALPWLKGMRDHLEQPQPELLNVPDTCQGHRVVRRVQVQSSAERLRRRLVKRHPGQVDAEEALRRIPDEAAERTRLPYVQLHSRSTGQHFFLFVQHGPLQITPLPGGFSAYGLSQQGATVPWF</sequence>
<dbReference type="CDD" id="cd09739">
    <property type="entry name" value="Cas6_I-F"/>
    <property type="match status" value="1"/>
</dbReference>
<dbReference type="AlphaFoldDB" id="A0A2S9K1V7"/>
<comment type="caution">
    <text evidence="1">The sequence shown here is derived from an EMBL/GenBank/DDBJ whole genome shotgun (WGS) entry which is preliminary data.</text>
</comment>
<dbReference type="Proteomes" id="UP000238589">
    <property type="component" value="Unassembled WGS sequence"/>
</dbReference>
<protein>
    <submittedName>
        <fullName evidence="1">Type I-F CRISPR-associated endoribonuclease Cas6/Csy4</fullName>
    </submittedName>
</protein>
<dbReference type="Gene3D" id="3.30.70.2540">
    <property type="entry name" value="CRISPR-associated endoribonuclease Cas6/Csy4"/>
    <property type="match status" value="1"/>
</dbReference>
<dbReference type="InterPro" id="IPR013396">
    <property type="entry name" value="CRISPR-assoc_prot_Csy4"/>
</dbReference>
<dbReference type="NCBIfam" id="TIGR02563">
    <property type="entry name" value="cas_Csy4"/>
    <property type="match status" value="1"/>
</dbReference>
<keyword evidence="2" id="KW-1185">Reference proteome</keyword>
<name>A0A2S9K1V7_9BURK</name>
<evidence type="ECO:0000313" key="2">
    <source>
        <dbReference type="Proteomes" id="UP000238589"/>
    </source>
</evidence>
<dbReference type="GO" id="GO:0043571">
    <property type="term" value="P:maintenance of CRISPR repeat elements"/>
    <property type="evidence" value="ECO:0007669"/>
    <property type="project" value="InterPro"/>
</dbReference>
<dbReference type="Pfam" id="PF09618">
    <property type="entry name" value="Cas_Csy4"/>
    <property type="match status" value="1"/>
</dbReference>
<gene>
    <name evidence="1" type="primary">cas6f</name>
    <name evidence="1" type="ORF">C6P64_14540</name>
</gene>
<dbReference type="EMBL" id="PVLQ01000067">
    <property type="protein sequence ID" value="PRD64434.1"/>
    <property type="molecule type" value="Genomic_DNA"/>
</dbReference>
<reference evidence="1 2" key="1">
    <citation type="submission" date="2018-03" db="EMBL/GenBank/DDBJ databases">
        <title>Comparative genomics illustrates the genes involved in a hyperalkaliphilic mechanisms of Serpentinomonas isolated from highly-alkaline calcium-rich serpentinized springs.</title>
        <authorList>
            <person name="Suzuki S."/>
            <person name="Ishii S."/>
            <person name="Walworth N."/>
            <person name="Bird L."/>
            <person name="Kuenen J.G."/>
            <person name="Nealson K.H."/>
        </authorList>
    </citation>
    <scope>NUCLEOTIDE SEQUENCE [LARGE SCALE GENOMIC DNA]</scope>
    <source>
        <strain evidence="1 2">P1</strain>
    </source>
</reference>
<dbReference type="OrthoDB" id="259831at2"/>
<organism evidence="1 2">
    <name type="scientific">Malikia granosa</name>
    <dbReference type="NCBI Taxonomy" id="263067"/>
    <lineage>
        <taxon>Bacteria</taxon>
        <taxon>Pseudomonadati</taxon>
        <taxon>Pseudomonadota</taxon>
        <taxon>Betaproteobacteria</taxon>
        <taxon>Burkholderiales</taxon>
        <taxon>Comamonadaceae</taxon>
        <taxon>Malikia</taxon>
    </lineage>
</organism>
<dbReference type="InterPro" id="IPR042564">
    <property type="entry name" value="CRISPR-Cas6/Csy4_sf"/>
</dbReference>
<proteinExistence type="predicted"/>
<dbReference type="GO" id="GO:0004519">
    <property type="term" value="F:endonuclease activity"/>
    <property type="evidence" value="ECO:0007669"/>
    <property type="project" value="InterPro"/>
</dbReference>
<accession>A0A2S9K1V7</accession>
<dbReference type="RefSeq" id="WP_105749282.1">
    <property type="nucleotide sequence ID" value="NZ_PVLQ01000067.1"/>
</dbReference>
<evidence type="ECO:0000313" key="1">
    <source>
        <dbReference type="EMBL" id="PRD64434.1"/>
    </source>
</evidence>